<evidence type="ECO:0000256" key="2">
    <source>
        <dbReference type="SAM" id="Phobius"/>
    </source>
</evidence>
<protein>
    <submittedName>
        <fullName evidence="3">Uncharacterized protein</fullName>
    </submittedName>
</protein>
<keyword evidence="2" id="KW-1133">Transmembrane helix</keyword>
<comment type="caution">
    <text evidence="3">The sequence shown here is derived from an EMBL/GenBank/DDBJ whole genome shotgun (WGS) entry which is preliminary data.</text>
</comment>
<dbReference type="EMBL" id="LAZR01006565">
    <property type="protein sequence ID" value="KKM91231.1"/>
    <property type="molecule type" value="Genomic_DNA"/>
</dbReference>
<evidence type="ECO:0000313" key="3">
    <source>
        <dbReference type="EMBL" id="KKM91231.1"/>
    </source>
</evidence>
<sequence length="91" mass="9529">LSLYNKAGSSASSKPAINSSSKFSSGSSISLISDSLILKTSILLSIVLGCVLFLDVKSVTILTISTFLALGGNFILFSLQNSFNCLTVHLL</sequence>
<name>A0A0F9LVV1_9ZZZZ</name>
<feature type="non-terminal residue" evidence="3">
    <location>
        <position position="1"/>
    </location>
</feature>
<reference evidence="3" key="1">
    <citation type="journal article" date="2015" name="Nature">
        <title>Complex archaea that bridge the gap between prokaryotes and eukaryotes.</title>
        <authorList>
            <person name="Spang A."/>
            <person name="Saw J.H."/>
            <person name="Jorgensen S.L."/>
            <person name="Zaremba-Niedzwiedzka K."/>
            <person name="Martijn J."/>
            <person name="Lind A.E."/>
            <person name="van Eijk R."/>
            <person name="Schleper C."/>
            <person name="Guy L."/>
            <person name="Ettema T.J."/>
        </authorList>
    </citation>
    <scope>NUCLEOTIDE SEQUENCE</scope>
</reference>
<gene>
    <name evidence="3" type="ORF">LCGC14_1230660</name>
</gene>
<feature type="transmembrane region" description="Helical" evidence="2">
    <location>
        <begin position="36"/>
        <end position="54"/>
    </location>
</feature>
<feature type="compositionally biased region" description="Low complexity" evidence="1">
    <location>
        <begin position="9"/>
        <end position="27"/>
    </location>
</feature>
<keyword evidence="2" id="KW-0812">Transmembrane</keyword>
<feature type="region of interest" description="Disordered" evidence="1">
    <location>
        <begin position="1"/>
        <end position="27"/>
    </location>
</feature>
<dbReference type="AlphaFoldDB" id="A0A0F9LVV1"/>
<keyword evidence="2" id="KW-0472">Membrane</keyword>
<organism evidence="3">
    <name type="scientific">marine sediment metagenome</name>
    <dbReference type="NCBI Taxonomy" id="412755"/>
    <lineage>
        <taxon>unclassified sequences</taxon>
        <taxon>metagenomes</taxon>
        <taxon>ecological metagenomes</taxon>
    </lineage>
</organism>
<feature type="transmembrane region" description="Helical" evidence="2">
    <location>
        <begin position="60"/>
        <end position="79"/>
    </location>
</feature>
<evidence type="ECO:0000256" key="1">
    <source>
        <dbReference type="SAM" id="MobiDB-lite"/>
    </source>
</evidence>
<proteinExistence type="predicted"/>
<accession>A0A0F9LVV1</accession>